<organism evidence="1">
    <name type="scientific">marine metagenome</name>
    <dbReference type="NCBI Taxonomy" id="408172"/>
    <lineage>
        <taxon>unclassified sequences</taxon>
        <taxon>metagenomes</taxon>
        <taxon>ecological metagenomes</taxon>
    </lineage>
</organism>
<dbReference type="AlphaFoldDB" id="A0A382RUT5"/>
<evidence type="ECO:0000313" key="1">
    <source>
        <dbReference type="EMBL" id="SVD01434.1"/>
    </source>
</evidence>
<name>A0A382RUT5_9ZZZZ</name>
<dbReference type="EMBL" id="UINC01124347">
    <property type="protein sequence ID" value="SVD01434.1"/>
    <property type="molecule type" value="Genomic_DNA"/>
</dbReference>
<evidence type="ECO:0008006" key="2">
    <source>
        <dbReference type="Google" id="ProtNLM"/>
    </source>
</evidence>
<protein>
    <recommendedName>
        <fullName evidence="2">Winged helix-turn helix domain-containing protein</fullName>
    </recommendedName>
</protein>
<sequence>MTVKTGNNMLGDHALIMPERKEPLMPQRRTLHLTDEQRRTLVDYRDHDRRPYLRERCAALLKIADGYSPPWVSQQGLLKQRAPDTVYNWMNIYQNEGVVGLTAYQQGGSRRGSL</sequence>
<accession>A0A382RUT5</accession>
<proteinExistence type="predicted"/>
<reference evidence="1" key="1">
    <citation type="submission" date="2018-05" db="EMBL/GenBank/DDBJ databases">
        <authorList>
            <person name="Lanie J.A."/>
            <person name="Ng W.-L."/>
            <person name="Kazmierczak K.M."/>
            <person name="Andrzejewski T.M."/>
            <person name="Davidsen T.M."/>
            <person name="Wayne K.J."/>
            <person name="Tettelin H."/>
            <person name="Glass J.I."/>
            <person name="Rusch D."/>
            <person name="Podicherti R."/>
            <person name="Tsui H.-C.T."/>
            <person name="Winkler M.E."/>
        </authorList>
    </citation>
    <scope>NUCLEOTIDE SEQUENCE</scope>
</reference>
<gene>
    <name evidence="1" type="ORF">METZ01_LOCUS354288</name>
</gene>